<dbReference type="AlphaFoldDB" id="A0A4R1L1A0"/>
<name>A0A4R1L1A0_9PAST</name>
<dbReference type="OrthoDB" id="5689171at2"/>
<dbReference type="Proteomes" id="UP000295496">
    <property type="component" value="Unassembled WGS sequence"/>
</dbReference>
<feature type="transmembrane region" description="Helical" evidence="1">
    <location>
        <begin position="222"/>
        <end position="247"/>
    </location>
</feature>
<evidence type="ECO:0000313" key="2">
    <source>
        <dbReference type="EMBL" id="TCK70623.1"/>
    </source>
</evidence>
<comment type="caution">
    <text evidence="2">The sequence shown here is derived from an EMBL/GenBank/DDBJ whole genome shotgun (WGS) entry which is preliminary data.</text>
</comment>
<dbReference type="EMBL" id="SMGJ01000002">
    <property type="protein sequence ID" value="TCK70623.1"/>
    <property type="molecule type" value="Genomic_DNA"/>
</dbReference>
<reference evidence="2 3" key="1">
    <citation type="submission" date="2019-03" db="EMBL/GenBank/DDBJ databases">
        <title>Genomic Encyclopedia of Type Strains, Phase IV (KMG-IV): sequencing the most valuable type-strain genomes for metagenomic binning, comparative biology and taxonomic classification.</title>
        <authorList>
            <person name="Goeker M."/>
        </authorList>
    </citation>
    <scope>NUCLEOTIDE SEQUENCE [LARGE SCALE GENOMIC DNA]</scope>
    <source>
        <strain evidence="2 3">DSM 10053</strain>
    </source>
</reference>
<keyword evidence="1" id="KW-0812">Transmembrane</keyword>
<proteinExistence type="predicted"/>
<sequence>MPINFTQLFKDSWHFLQNERKFAFAFVIIFVLVSAGFGLLQQAIFPVPENMEPLNEQQQMDMLLQQSSDLTFLWFTLAKGLATLFIVYWGTMTVHQISQRQSQGFVQTAVMTFNRLLGIILLNILCFLPFFIGVIGTIAGALSQSSLSFISLFLMISGIFILIRLCLSPVRYLLTNESVKSALQNSLISAKGRTSALFFYCTISYLFFPLVGFQLAVLAQNLLLTIVALVIISLINVFSIVFTYRFYTVFNQQA</sequence>
<gene>
    <name evidence="2" type="ORF">EV692_0907</name>
</gene>
<dbReference type="SUPFAM" id="SSF81321">
    <property type="entry name" value="Family A G protein-coupled receptor-like"/>
    <property type="match status" value="1"/>
</dbReference>
<evidence type="ECO:0008006" key="4">
    <source>
        <dbReference type="Google" id="ProtNLM"/>
    </source>
</evidence>
<organism evidence="2 3">
    <name type="scientific">Lonepinella koalarum</name>
    <dbReference type="NCBI Taxonomy" id="53417"/>
    <lineage>
        <taxon>Bacteria</taxon>
        <taxon>Pseudomonadati</taxon>
        <taxon>Pseudomonadota</taxon>
        <taxon>Gammaproteobacteria</taxon>
        <taxon>Pasteurellales</taxon>
        <taxon>Pasteurellaceae</taxon>
        <taxon>Lonepinella</taxon>
    </lineage>
</organism>
<keyword evidence="1" id="KW-1133">Transmembrane helix</keyword>
<feature type="transmembrane region" description="Helical" evidence="1">
    <location>
        <begin position="22"/>
        <end position="45"/>
    </location>
</feature>
<keyword evidence="1" id="KW-0472">Membrane</keyword>
<dbReference type="RefSeq" id="WP_132300963.1">
    <property type="nucleotide sequence ID" value="NZ_CP170642.1"/>
</dbReference>
<dbReference type="Gene3D" id="1.20.1070.10">
    <property type="entry name" value="Rhodopsin 7-helix transmembrane proteins"/>
    <property type="match status" value="1"/>
</dbReference>
<feature type="transmembrane region" description="Helical" evidence="1">
    <location>
        <begin position="195"/>
        <end position="216"/>
    </location>
</feature>
<evidence type="ECO:0000313" key="3">
    <source>
        <dbReference type="Proteomes" id="UP000295496"/>
    </source>
</evidence>
<keyword evidence="3" id="KW-1185">Reference proteome</keyword>
<evidence type="ECO:0000256" key="1">
    <source>
        <dbReference type="SAM" id="Phobius"/>
    </source>
</evidence>
<accession>A0A4R1L1A0</accession>
<protein>
    <recommendedName>
        <fullName evidence="4">Beta-carotene 15,15'-monooxygenase</fullName>
    </recommendedName>
</protein>
<feature type="transmembrane region" description="Helical" evidence="1">
    <location>
        <begin position="72"/>
        <end position="95"/>
    </location>
</feature>
<feature type="transmembrane region" description="Helical" evidence="1">
    <location>
        <begin position="116"/>
        <end position="142"/>
    </location>
</feature>
<feature type="transmembrane region" description="Helical" evidence="1">
    <location>
        <begin position="148"/>
        <end position="174"/>
    </location>
</feature>